<keyword evidence="2" id="KW-1133">Transmembrane helix</keyword>
<evidence type="ECO:0000256" key="2">
    <source>
        <dbReference type="SAM" id="Phobius"/>
    </source>
</evidence>
<keyword evidence="2" id="KW-0472">Membrane</keyword>
<feature type="coiled-coil region" evidence="1">
    <location>
        <begin position="29"/>
        <end position="80"/>
    </location>
</feature>
<name>A0ABV1IF16_9ACTN</name>
<evidence type="ECO:0000256" key="1">
    <source>
        <dbReference type="SAM" id="Coils"/>
    </source>
</evidence>
<keyword evidence="1" id="KW-0175">Coiled coil</keyword>
<comment type="caution">
    <text evidence="3">The sequence shown here is derived from an EMBL/GenBank/DDBJ whole genome shotgun (WGS) entry which is preliminary data.</text>
</comment>
<sequence>MGTEVINLGGVERELARLGNKVDALGSHVSSVESQISEVRDDLAALRNDFLTMMEEQRRASALEQAATELVSVRQEMERKFGNYGVVRNTMVGILQATDAALVRKATISTVSEELMISTPDYWLAPVLVALAAWINNNRDLAERAITEAVRRDNEHSSLAMALICRRNHRTGTCYEWLARYFSTQNAAKIDMDSMVYIDAYVNGIFGPDEKHLCDDYMTRWIGQIQSQTPQFEEKQSQSWAEYFRTYETDGGSKYPALKAVVKEFGYIDKYLGKINAIEKISTGFEGIRNAEIDSRTLAEQVDSHLMELVNSDDPKERQLREEEEYLLAVKACEGDVTQARRMVNQRRQEKREQTVSIVEQMTRVARDKSRGVDHHKKTALRFLGGYINDGFARYRDEETPDFPQEVTLELDGWSGRATTGDEAAALKSDYATFMEGQKAVELAELQRKTEPKNLKVVAMVCAVAGIVFFFINATLGIALLLAAAACFMTLKGKEKARVKGTEEIAAKYGAKTEDGAKEIDLALGQWKAAKAEASERGSLLKMEKVA</sequence>
<keyword evidence="4" id="KW-1185">Reference proteome</keyword>
<dbReference type="EMBL" id="JBBNGS010000003">
    <property type="protein sequence ID" value="MEQ2637217.1"/>
    <property type="molecule type" value="Genomic_DNA"/>
</dbReference>
<protein>
    <submittedName>
        <fullName evidence="3">Uncharacterized protein</fullName>
    </submittedName>
</protein>
<dbReference type="RefSeq" id="WP_349181645.1">
    <property type="nucleotide sequence ID" value="NZ_JBBNGS010000003.1"/>
</dbReference>
<evidence type="ECO:0000313" key="4">
    <source>
        <dbReference type="Proteomes" id="UP001478817"/>
    </source>
</evidence>
<gene>
    <name evidence="3" type="ORF">AAAT05_02485</name>
</gene>
<dbReference type="Proteomes" id="UP001478817">
    <property type="component" value="Unassembled WGS sequence"/>
</dbReference>
<feature type="transmembrane region" description="Helical" evidence="2">
    <location>
        <begin position="458"/>
        <end position="491"/>
    </location>
</feature>
<organism evidence="3 4">
    <name type="scientific">Paratractidigestivibacter faecalis</name>
    <dbReference type="NCBI Taxonomy" id="2292441"/>
    <lineage>
        <taxon>Bacteria</taxon>
        <taxon>Bacillati</taxon>
        <taxon>Actinomycetota</taxon>
        <taxon>Coriobacteriia</taxon>
        <taxon>Coriobacteriales</taxon>
        <taxon>Atopobiaceae</taxon>
        <taxon>Paratractidigestivibacter</taxon>
    </lineage>
</organism>
<evidence type="ECO:0000313" key="3">
    <source>
        <dbReference type="EMBL" id="MEQ2637217.1"/>
    </source>
</evidence>
<accession>A0ABV1IF16</accession>
<proteinExistence type="predicted"/>
<keyword evidence="2" id="KW-0812">Transmembrane</keyword>
<reference evidence="3 4" key="1">
    <citation type="submission" date="2024-04" db="EMBL/GenBank/DDBJ databases">
        <title>Human intestinal bacterial collection.</title>
        <authorList>
            <person name="Pauvert C."/>
            <person name="Hitch T.C.A."/>
            <person name="Clavel T."/>
        </authorList>
    </citation>
    <scope>NUCLEOTIDE SEQUENCE [LARGE SCALE GENOMIC DNA]</scope>
    <source>
        <strain evidence="3 4">CLA-AA-H197</strain>
    </source>
</reference>